<evidence type="ECO:0000256" key="1">
    <source>
        <dbReference type="SAM" id="Phobius"/>
    </source>
</evidence>
<dbReference type="AlphaFoldDB" id="A0A285EFN3"/>
<gene>
    <name evidence="2" type="ORF">SAMN06893097_1098</name>
</gene>
<accession>A0A285EFN3</accession>
<proteinExistence type="predicted"/>
<keyword evidence="3" id="KW-1185">Reference proteome</keyword>
<reference evidence="2 3" key="1">
    <citation type="submission" date="2017-09" db="EMBL/GenBank/DDBJ databases">
        <authorList>
            <person name="Ehlers B."/>
            <person name="Leendertz F.H."/>
        </authorList>
    </citation>
    <scope>NUCLEOTIDE SEQUENCE [LARGE SCALE GENOMIC DNA]</scope>
    <source>
        <strain evidence="2 3">DSM 46844</strain>
    </source>
</reference>
<keyword evidence="1" id="KW-0812">Transmembrane</keyword>
<sequence>MPEWVTDPNIAEFILNYQGNNDRFDTWLMKIKEGAVAQAQLDTLKEQRTTLKWQKASTALAVVAALLAALSVLLQVLLD</sequence>
<keyword evidence="1" id="KW-1133">Transmembrane helix</keyword>
<keyword evidence="1" id="KW-0472">Membrane</keyword>
<name>A0A285EFN3_9ACTN</name>
<evidence type="ECO:0000313" key="3">
    <source>
        <dbReference type="Proteomes" id="UP000219514"/>
    </source>
</evidence>
<protein>
    <submittedName>
        <fullName evidence="2">Uncharacterized protein</fullName>
    </submittedName>
</protein>
<dbReference type="RefSeq" id="WP_097207890.1">
    <property type="nucleotide sequence ID" value="NZ_JACHXB010000001.1"/>
</dbReference>
<organism evidence="2 3">
    <name type="scientific">Geodermatophilus sabuli</name>
    <dbReference type="NCBI Taxonomy" id="1564158"/>
    <lineage>
        <taxon>Bacteria</taxon>
        <taxon>Bacillati</taxon>
        <taxon>Actinomycetota</taxon>
        <taxon>Actinomycetes</taxon>
        <taxon>Geodermatophilales</taxon>
        <taxon>Geodermatophilaceae</taxon>
        <taxon>Geodermatophilus</taxon>
    </lineage>
</organism>
<feature type="transmembrane region" description="Helical" evidence="1">
    <location>
        <begin position="58"/>
        <end position="78"/>
    </location>
</feature>
<dbReference type="Proteomes" id="UP000219514">
    <property type="component" value="Unassembled WGS sequence"/>
</dbReference>
<dbReference type="EMBL" id="OBDO01000009">
    <property type="protein sequence ID" value="SNX97928.1"/>
    <property type="molecule type" value="Genomic_DNA"/>
</dbReference>
<evidence type="ECO:0000313" key="2">
    <source>
        <dbReference type="EMBL" id="SNX97928.1"/>
    </source>
</evidence>